<dbReference type="GO" id="GO:0005829">
    <property type="term" value="C:cytosol"/>
    <property type="evidence" value="ECO:0007669"/>
    <property type="project" value="TreeGrafter"/>
</dbReference>
<dbReference type="PROSITE" id="PS50209">
    <property type="entry name" value="CARD"/>
    <property type="match status" value="1"/>
</dbReference>
<feature type="binding site" evidence="9">
    <location>
        <position position="119"/>
    </location>
    <ligand>
        <name>5-phospho-alpha-D-ribose 1-diphosphate</name>
        <dbReference type="ChEBI" id="CHEBI:58017"/>
    </ligand>
</feature>
<feature type="binding site" evidence="9">
    <location>
        <position position="91"/>
    </location>
    <ligand>
        <name>Mg(2+)</name>
        <dbReference type="ChEBI" id="CHEBI:18420"/>
        <label>1</label>
    </ligand>
</feature>
<dbReference type="InterPro" id="IPR000312">
    <property type="entry name" value="Glycosyl_Trfase_fam3"/>
</dbReference>
<dbReference type="OrthoDB" id="9806430at2"/>
<evidence type="ECO:0000256" key="2">
    <source>
        <dbReference type="ARBA" id="ARBA00022605"/>
    </source>
</evidence>
<keyword evidence="9" id="KW-0479">Metal-binding</keyword>
<dbReference type="GO" id="GO:0004048">
    <property type="term" value="F:anthranilate phosphoribosyltransferase activity"/>
    <property type="evidence" value="ECO:0007669"/>
    <property type="project" value="UniProtKB-UniRule"/>
</dbReference>
<feature type="binding site" evidence="9">
    <location>
        <position position="225"/>
    </location>
    <ligand>
        <name>Mg(2+)</name>
        <dbReference type="ChEBI" id="CHEBI:18420"/>
        <label>1</label>
    </ligand>
</feature>
<dbReference type="NCBIfam" id="TIGR01245">
    <property type="entry name" value="trpD"/>
    <property type="match status" value="1"/>
</dbReference>
<dbReference type="RefSeq" id="WP_074599726.1">
    <property type="nucleotide sequence ID" value="NZ_FNHF01000003.1"/>
</dbReference>
<dbReference type="FunFam" id="3.40.1030.10:FF:000002">
    <property type="entry name" value="Anthranilate phosphoribosyltransferase"/>
    <property type="match status" value="1"/>
</dbReference>
<sequence>MKRYLDKLMQQETLSQQEMEQAAQEIFHDNTSETEIGAFLTALKIKGEQAGEIAGLVKVIREKSIAATDGISGVMDNCGTGGDGSHSFNISTTSAFVIAGAGIPVAKHGNRSVSSKTGSADVLEELGVSLDLTKRQMQEVLRDNGIAFLFAPHVHPSLKKIMKVRKNLQIPTIFNLIGPLTNPVTLETQLLGIYSREMLEMMASALHRLGRKRALVVNGAGYMDEASLAGENHLVLMEKGELIPFTLHPEEVGLPVYPNAEIRGGDAKANADILYRVLRGEPGAYRDTVVFNAGLAILANGKAATVQEGVALAKESIDSGAALTKLKNLIAYSNKAKQEVVG</sequence>
<dbReference type="PANTHER" id="PTHR43285:SF2">
    <property type="entry name" value="ANTHRANILATE PHOSPHORIBOSYLTRANSFERASE"/>
    <property type="match status" value="1"/>
</dbReference>
<feature type="domain" description="CARD" evidence="10">
    <location>
        <begin position="1"/>
        <end position="53"/>
    </location>
</feature>
<dbReference type="EC" id="2.4.2.18" evidence="9"/>
<comment type="cofactor">
    <cofactor evidence="9">
        <name>Mg(2+)</name>
        <dbReference type="ChEBI" id="CHEBI:18420"/>
    </cofactor>
    <text evidence="9">Binds 2 magnesium ions per monomer.</text>
</comment>
<evidence type="ECO:0000256" key="1">
    <source>
        <dbReference type="ARBA" id="ARBA00004907"/>
    </source>
</evidence>
<comment type="similarity">
    <text evidence="8">In the C-terminal section; belongs to the anthranilate phosphoribosyltransferase family.</text>
</comment>
<dbReference type="HAMAP" id="MF_00211">
    <property type="entry name" value="TrpD"/>
    <property type="match status" value="1"/>
</dbReference>
<dbReference type="GO" id="GO:0000162">
    <property type="term" value="P:L-tryptophan biosynthetic process"/>
    <property type="evidence" value="ECO:0007669"/>
    <property type="project" value="UniProtKB-UniRule"/>
</dbReference>
<dbReference type="STRING" id="482461.SAMN05216244_2646"/>
<gene>
    <name evidence="9" type="primary">trpD</name>
    <name evidence="11" type="ORF">SAMN05216244_2646</name>
</gene>
<dbReference type="InterPro" id="IPR036320">
    <property type="entry name" value="Glycosyl_Trfase_fam3_N_dom_sf"/>
</dbReference>
<comment type="pathway">
    <text evidence="1 9">Amino-acid biosynthesis; L-tryptophan biosynthesis; L-tryptophan from chorismate: step 2/5.</text>
</comment>
<dbReference type="AlphaFoldDB" id="A0A1G9TM32"/>
<dbReference type="InterPro" id="IPR035902">
    <property type="entry name" value="Nuc_phospho_transferase"/>
</dbReference>
<feature type="binding site" evidence="9">
    <location>
        <begin position="89"/>
        <end position="92"/>
    </location>
    <ligand>
        <name>5-phospho-alpha-D-ribose 1-diphosphate</name>
        <dbReference type="ChEBI" id="CHEBI:58017"/>
    </ligand>
</feature>
<feature type="binding site" evidence="9">
    <location>
        <position position="110"/>
    </location>
    <ligand>
        <name>anthranilate</name>
        <dbReference type="ChEBI" id="CHEBI:16567"/>
        <label>1</label>
    </ligand>
</feature>
<comment type="catalytic activity">
    <reaction evidence="7 9">
        <text>N-(5-phospho-beta-D-ribosyl)anthranilate + diphosphate = 5-phospho-alpha-D-ribose 1-diphosphate + anthranilate</text>
        <dbReference type="Rhea" id="RHEA:11768"/>
        <dbReference type="ChEBI" id="CHEBI:16567"/>
        <dbReference type="ChEBI" id="CHEBI:18277"/>
        <dbReference type="ChEBI" id="CHEBI:33019"/>
        <dbReference type="ChEBI" id="CHEBI:58017"/>
        <dbReference type="EC" id="2.4.2.18"/>
    </reaction>
</comment>
<dbReference type="GO" id="GO:0000287">
    <property type="term" value="F:magnesium ion binding"/>
    <property type="evidence" value="ECO:0007669"/>
    <property type="project" value="UniProtKB-UniRule"/>
</dbReference>
<dbReference type="InterPro" id="IPR017459">
    <property type="entry name" value="Glycosyl_Trfase_fam3_N_dom"/>
</dbReference>
<keyword evidence="9" id="KW-0460">Magnesium</keyword>
<accession>A0A1G9TM32</accession>
<feature type="binding site" evidence="9">
    <location>
        <begin position="107"/>
        <end position="115"/>
    </location>
    <ligand>
        <name>5-phospho-alpha-D-ribose 1-diphosphate</name>
        <dbReference type="ChEBI" id="CHEBI:58017"/>
    </ligand>
</feature>
<evidence type="ECO:0000313" key="12">
    <source>
        <dbReference type="Proteomes" id="UP000182347"/>
    </source>
</evidence>
<evidence type="ECO:0000256" key="7">
    <source>
        <dbReference type="ARBA" id="ARBA00052328"/>
    </source>
</evidence>
<feature type="binding site" evidence="9">
    <location>
        <position position="79"/>
    </location>
    <ligand>
        <name>anthranilate</name>
        <dbReference type="ChEBI" id="CHEBI:16567"/>
        <label>1</label>
    </ligand>
</feature>
<protein>
    <recommendedName>
        <fullName evidence="9">Anthranilate phosphoribosyltransferase</fullName>
        <ecNumber evidence="9">2.4.2.18</ecNumber>
    </recommendedName>
</protein>
<evidence type="ECO:0000256" key="3">
    <source>
        <dbReference type="ARBA" id="ARBA00022676"/>
    </source>
</evidence>
<comment type="similarity">
    <text evidence="9">Belongs to the anthranilate phosphoribosyltransferase family.</text>
</comment>
<comment type="subunit">
    <text evidence="9">Homodimer.</text>
</comment>
<evidence type="ECO:0000256" key="9">
    <source>
        <dbReference type="HAMAP-Rule" id="MF_00211"/>
    </source>
</evidence>
<keyword evidence="4 9" id="KW-0808">Transferase</keyword>
<organism evidence="11 12">
    <name type="scientific">Sediminibacillus halophilus</name>
    <dbReference type="NCBI Taxonomy" id="482461"/>
    <lineage>
        <taxon>Bacteria</taxon>
        <taxon>Bacillati</taxon>
        <taxon>Bacillota</taxon>
        <taxon>Bacilli</taxon>
        <taxon>Bacillales</taxon>
        <taxon>Bacillaceae</taxon>
        <taxon>Sediminibacillus</taxon>
    </lineage>
</organism>
<feature type="binding site" evidence="9">
    <location>
        <position position="225"/>
    </location>
    <ligand>
        <name>Mg(2+)</name>
        <dbReference type="ChEBI" id="CHEBI:18420"/>
        <label>2</label>
    </ligand>
</feature>
<keyword evidence="12" id="KW-1185">Reference proteome</keyword>
<dbReference type="SUPFAM" id="SSF52418">
    <property type="entry name" value="Nucleoside phosphorylase/phosphoribosyltransferase catalytic domain"/>
    <property type="match status" value="1"/>
</dbReference>
<reference evidence="12" key="1">
    <citation type="submission" date="2016-10" db="EMBL/GenBank/DDBJ databases">
        <authorList>
            <person name="Varghese N."/>
            <person name="Submissions S."/>
        </authorList>
    </citation>
    <scope>NUCLEOTIDE SEQUENCE [LARGE SCALE GENOMIC DNA]</scope>
    <source>
        <strain evidence="12">CGMCC 1.6199</strain>
    </source>
</reference>
<feature type="binding site" evidence="9">
    <location>
        <position position="79"/>
    </location>
    <ligand>
        <name>5-phospho-alpha-D-ribose 1-diphosphate</name>
        <dbReference type="ChEBI" id="CHEBI:58017"/>
    </ligand>
</feature>
<comment type="function">
    <text evidence="9">Catalyzes the transfer of the phosphoribosyl group of 5-phosphorylribose-1-pyrophosphate (PRPP) to anthranilate to yield N-(5'-phosphoribosyl)-anthranilate (PRA).</text>
</comment>
<evidence type="ECO:0000259" key="10">
    <source>
        <dbReference type="PROSITE" id="PS50209"/>
    </source>
</evidence>
<dbReference type="InterPro" id="IPR005940">
    <property type="entry name" value="Anthranilate_Pribosyl_Tfrase"/>
</dbReference>
<keyword evidence="6 9" id="KW-0057">Aromatic amino acid biosynthesis</keyword>
<feature type="binding site" evidence="9">
    <location>
        <position position="224"/>
    </location>
    <ligand>
        <name>Mg(2+)</name>
        <dbReference type="ChEBI" id="CHEBI:18420"/>
        <label>2</label>
    </ligand>
</feature>
<dbReference type="Pfam" id="PF02885">
    <property type="entry name" value="Glycos_trans_3N"/>
    <property type="match status" value="1"/>
</dbReference>
<dbReference type="EMBL" id="FNHF01000003">
    <property type="protein sequence ID" value="SDM48797.1"/>
    <property type="molecule type" value="Genomic_DNA"/>
</dbReference>
<feature type="binding site" evidence="9">
    <location>
        <begin position="82"/>
        <end position="83"/>
    </location>
    <ligand>
        <name>5-phospho-alpha-D-ribose 1-diphosphate</name>
        <dbReference type="ChEBI" id="CHEBI:58017"/>
    </ligand>
</feature>
<dbReference type="Gene3D" id="3.40.1030.10">
    <property type="entry name" value="Nucleoside phosphorylase/phosphoribosyltransferase catalytic domain"/>
    <property type="match status" value="1"/>
</dbReference>
<dbReference type="SUPFAM" id="SSF47648">
    <property type="entry name" value="Nucleoside phosphorylase/phosphoribosyltransferase N-terminal domain"/>
    <property type="match status" value="1"/>
</dbReference>
<comment type="caution">
    <text evidence="9">Lacks conserved residue(s) required for the propagation of feature annotation.</text>
</comment>
<evidence type="ECO:0000313" key="11">
    <source>
        <dbReference type="EMBL" id="SDM48797.1"/>
    </source>
</evidence>
<dbReference type="PANTHER" id="PTHR43285">
    <property type="entry name" value="ANTHRANILATE PHOSPHORIBOSYLTRANSFERASE"/>
    <property type="match status" value="1"/>
</dbReference>
<feature type="binding site" evidence="9">
    <location>
        <position position="87"/>
    </location>
    <ligand>
        <name>5-phospho-alpha-D-ribose 1-diphosphate</name>
        <dbReference type="ChEBI" id="CHEBI:58017"/>
    </ligand>
</feature>
<dbReference type="InterPro" id="IPR001315">
    <property type="entry name" value="CARD"/>
</dbReference>
<keyword evidence="5 9" id="KW-0822">Tryptophan biosynthesis</keyword>
<evidence type="ECO:0000256" key="5">
    <source>
        <dbReference type="ARBA" id="ARBA00022822"/>
    </source>
</evidence>
<keyword evidence="2 9" id="KW-0028">Amino-acid biosynthesis</keyword>
<dbReference type="UniPathway" id="UPA00035">
    <property type="reaction ID" value="UER00041"/>
</dbReference>
<dbReference type="Gene3D" id="1.20.970.10">
    <property type="entry name" value="Transferase, Pyrimidine Nucleoside Phosphorylase, Chain C"/>
    <property type="match status" value="1"/>
</dbReference>
<evidence type="ECO:0000256" key="4">
    <source>
        <dbReference type="ARBA" id="ARBA00022679"/>
    </source>
</evidence>
<feature type="binding site" evidence="9">
    <location>
        <position position="165"/>
    </location>
    <ligand>
        <name>anthranilate</name>
        <dbReference type="ChEBI" id="CHEBI:16567"/>
        <label>2</label>
    </ligand>
</feature>
<dbReference type="Pfam" id="PF00591">
    <property type="entry name" value="Glycos_transf_3"/>
    <property type="match status" value="1"/>
</dbReference>
<evidence type="ECO:0000256" key="6">
    <source>
        <dbReference type="ARBA" id="ARBA00023141"/>
    </source>
</evidence>
<keyword evidence="3 9" id="KW-0328">Glycosyltransferase</keyword>
<proteinExistence type="inferred from homology"/>
<name>A0A1G9TM32_9BACI</name>
<evidence type="ECO:0000256" key="8">
    <source>
        <dbReference type="ARBA" id="ARBA00061188"/>
    </source>
</evidence>
<dbReference type="Proteomes" id="UP000182347">
    <property type="component" value="Unassembled WGS sequence"/>
</dbReference>